<dbReference type="InterPro" id="IPR038731">
    <property type="entry name" value="RgtA/B/C-like"/>
</dbReference>
<sequence length="536" mass="62090">MLKALARQQRLVVGAFFVVLLGIGLLIVRDYGVSIDEPQSRNTGMISLKYIGERYFPGYIESHEVFKPIGPPLHQFSDRDYGVAFELPLAWLELLLHIKGERNIFFFRHLCTFLVCFGGVIAVYQLARRRFADWRIGLLGALLLVLSPRLFAESFYNDKDAVFMALFAIATNTTVAFVQRPSWKRLGWHALACACTIDVRIMGVILPLATLVLTGLEAARGTYRGQRLQLGLKLPAYLGLLVGLVILQWPFLWEAPLQNFLLAFHNMSKFRWYSKLLYAGQMMRASEIPWHYAPVWIGITTPVLYLVGFLVGAFLTLRQLVLRGWRLYATAAEWQDLLFLGLTLAPIIAVIALHSIIYDGWRQLYFVYPSLLLVSLRGLVALLRWRPAAPNWQRLWQRFSYATLGITLLVMAGQVVAMHPLQNTYFNILPGRHLEGRFEIDYWVLSYREGLQWIADHDNRLHIKVGGQMRNELEANRLILKPYDRDRLEVLEDWGKADYYVTTYRWHAYDYTEYPFEMTTIRRGGQRIMSIFRVKW</sequence>
<keyword evidence="7 8" id="KW-0472">Membrane</keyword>
<evidence type="ECO:0000256" key="4">
    <source>
        <dbReference type="ARBA" id="ARBA00022679"/>
    </source>
</evidence>
<feature type="transmembrane region" description="Helical" evidence="8">
    <location>
        <begin position="234"/>
        <end position="252"/>
    </location>
</feature>
<dbReference type="GO" id="GO:0016757">
    <property type="term" value="F:glycosyltransferase activity"/>
    <property type="evidence" value="ECO:0007669"/>
    <property type="project" value="UniProtKB-KW"/>
</dbReference>
<feature type="transmembrane region" description="Helical" evidence="8">
    <location>
        <begin position="161"/>
        <end position="180"/>
    </location>
</feature>
<feature type="transmembrane region" description="Helical" evidence="8">
    <location>
        <begin position="364"/>
        <end position="383"/>
    </location>
</feature>
<feature type="transmembrane region" description="Helical" evidence="8">
    <location>
        <begin position="132"/>
        <end position="152"/>
    </location>
</feature>
<evidence type="ECO:0000256" key="1">
    <source>
        <dbReference type="ARBA" id="ARBA00004651"/>
    </source>
</evidence>
<evidence type="ECO:0000313" key="11">
    <source>
        <dbReference type="Proteomes" id="UP001597197"/>
    </source>
</evidence>
<evidence type="ECO:0000256" key="7">
    <source>
        <dbReference type="ARBA" id="ARBA00023136"/>
    </source>
</evidence>
<proteinExistence type="predicted"/>
<feature type="transmembrane region" description="Helical" evidence="8">
    <location>
        <begin position="337"/>
        <end position="358"/>
    </location>
</feature>
<keyword evidence="11" id="KW-1185">Reference proteome</keyword>
<name>A0ABW4QNN7_9BACT</name>
<gene>
    <name evidence="10" type="ORF">ACFSDX_01735</name>
</gene>
<comment type="caution">
    <text evidence="10">The sequence shown here is derived from an EMBL/GenBank/DDBJ whole genome shotgun (WGS) entry which is preliminary data.</text>
</comment>
<evidence type="ECO:0000256" key="5">
    <source>
        <dbReference type="ARBA" id="ARBA00022692"/>
    </source>
</evidence>
<keyword evidence="3 10" id="KW-0328">Glycosyltransferase</keyword>
<dbReference type="PANTHER" id="PTHR33908:SF11">
    <property type="entry name" value="MEMBRANE PROTEIN"/>
    <property type="match status" value="1"/>
</dbReference>
<feature type="transmembrane region" description="Helical" evidence="8">
    <location>
        <begin position="12"/>
        <end position="28"/>
    </location>
</feature>
<dbReference type="RefSeq" id="WP_382311468.1">
    <property type="nucleotide sequence ID" value="NZ_JBHUFD010000001.1"/>
</dbReference>
<keyword evidence="4 10" id="KW-0808">Transferase</keyword>
<dbReference type="EC" id="2.4.-.-" evidence="10"/>
<evidence type="ECO:0000256" key="6">
    <source>
        <dbReference type="ARBA" id="ARBA00022989"/>
    </source>
</evidence>
<keyword evidence="2" id="KW-1003">Cell membrane</keyword>
<dbReference type="Proteomes" id="UP001597197">
    <property type="component" value="Unassembled WGS sequence"/>
</dbReference>
<feature type="transmembrane region" description="Helical" evidence="8">
    <location>
        <begin position="105"/>
        <end position="126"/>
    </location>
</feature>
<keyword evidence="6 8" id="KW-1133">Transmembrane helix</keyword>
<dbReference type="PANTHER" id="PTHR33908">
    <property type="entry name" value="MANNOSYLTRANSFERASE YKCB-RELATED"/>
    <property type="match status" value="1"/>
</dbReference>
<evidence type="ECO:0000256" key="2">
    <source>
        <dbReference type="ARBA" id="ARBA00022475"/>
    </source>
</evidence>
<dbReference type="EMBL" id="JBHUFD010000001">
    <property type="protein sequence ID" value="MFD1871130.1"/>
    <property type="molecule type" value="Genomic_DNA"/>
</dbReference>
<organism evidence="10 11">
    <name type="scientific">Hymenobacter bucti</name>
    <dbReference type="NCBI Taxonomy" id="1844114"/>
    <lineage>
        <taxon>Bacteria</taxon>
        <taxon>Pseudomonadati</taxon>
        <taxon>Bacteroidota</taxon>
        <taxon>Cytophagia</taxon>
        <taxon>Cytophagales</taxon>
        <taxon>Hymenobacteraceae</taxon>
        <taxon>Hymenobacter</taxon>
    </lineage>
</organism>
<evidence type="ECO:0000256" key="3">
    <source>
        <dbReference type="ARBA" id="ARBA00022676"/>
    </source>
</evidence>
<reference evidence="11" key="1">
    <citation type="journal article" date="2019" name="Int. J. Syst. Evol. Microbiol.">
        <title>The Global Catalogue of Microorganisms (GCM) 10K type strain sequencing project: providing services to taxonomists for standard genome sequencing and annotation.</title>
        <authorList>
            <consortium name="The Broad Institute Genomics Platform"/>
            <consortium name="The Broad Institute Genome Sequencing Center for Infectious Disease"/>
            <person name="Wu L."/>
            <person name="Ma J."/>
        </authorList>
    </citation>
    <scope>NUCLEOTIDE SEQUENCE [LARGE SCALE GENOMIC DNA]</scope>
    <source>
        <strain evidence="11">CGMCC 1.15795</strain>
    </source>
</reference>
<keyword evidence="5 8" id="KW-0812">Transmembrane</keyword>
<evidence type="ECO:0000256" key="8">
    <source>
        <dbReference type="SAM" id="Phobius"/>
    </source>
</evidence>
<comment type="subcellular location">
    <subcellularLocation>
        <location evidence="1">Cell membrane</location>
        <topology evidence="1">Multi-pass membrane protein</topology>
    </subcellularLocation>
</comment>
<accession>A0ABW4QNN7</accession>
<feature type="domain" description="Glycosyltransferase RgtA/B/C/D-like" evidence="9">
    <location>
        <begin position="96"/>
        <end position="247"/>
    </location>
</feature>
<feature type="transmembrane region" description="Helical" evidence="8">
    <location>
        <begin position="293"/>
        <end position="317"/>
    </location>
</feature>
<dbReference type="Pfam" id="PF13231">
    <property type="entry name" value="PMT_2"/>
    <property type="match status" value="1"/>
</dbReference>
<protein>
    <submittedName>
        <fullName evidence="10">Glycosyltransferase family 39 protein</fullName>
        <ecNumber evidence="10">2.4.-.-</ecNumber>
    </submittedName>
</protein>
<evidence type="ECO:0000259" key="9">
    <source>
        <dbReference type="Pfam" id="PF13231"/>
    </source>
</evidence>
<dbReference type="InterPro" id="IPR050297">
    <property type="entry name" value="LipidA_mod_glycosyltrf_83"/>
</dbReference>
<evidence type="ECO:0000313" key="10">
    <source>
        <dbReference type="EMBL" id="MFD1871130.1"/>
    </source>
</evidence>
<feature type="transmembrane region" description="Helical" evidence="8">
    <location>
        <begin position="395"/>
        <end position="417"/>
    </location>
</feature>